<dbReference type="Proteomes" id="UP000230750">
    <property type="component" value="Unassembled WGS sequence"/>
</dbReference>
<dbReference type="InterPro" id="IPR000504">
    <property type="entry name" value="RRM_dom"/>
</dbReference>
<sequence>MSLFICVVGYFAFKQFVSLLASYCKVMEPASSADLDLSEREQETKLMHQADQGETGNPRKVFVGNICYEVRSGDLKSFLKSFGDVKFVQLLWDKGRRRFKGSAFVTFCSNEGAVSAKSAPEDARTLNGRVMTITAAEGRRRHKRQKEKIKSEEFNDETPEQSTDKSQVPDQTTEINLESLTVTDAKQTQIIVEDQSLAGSLPDDILLSIFSSLQVADRIRVERVCKRWRHAALLSWQGLKCLHFKNVFRGFFDTHVLTHRILKSILQRGCHGLQSLDVSASPKMLSLAELLSNYRSSVNDIVSTCDRKNLLLNLAKSKEMCFANASIKHEGLLSAGSSRVEIHGSKVEHTSKSDYLGVCIDEGMSNLTDINLSGMRINNHSLQELSKHCIKLKKVQLRRCYDIGEKGFWWLFKNCPDIEYFDGRENMRITGQCFHLLNPACHTVLVDDCSNLSDMGMKRLTDKCPKMKTLSISKCFGLTGDSICRIAELFTSLEKLYLIGDYPSVPSGSLYQLGMLPSLEYLHLRDNLNVSDISGCYKLVTTVGILVLGTCTALEDINISYIDKVTDDAIETLAINCPLRRLIARTCPEITDQGLISLANHCLTLSELDVSGCEEITDKGAEEFARIREEMDSDVAAIYPTIHLTLGGTSVSESFLTACHGRINMSDLNLSVPQKRLQLEECAMCKLKSC</sequence>
<dbReference type="InterPro" id="IPR001810">
    <property type="entry name" value="F-box_dom"/>
</dbReference>
<dbReference type="PANTHER" id="PTHR13318">
    <property type="entry name" value="PARTNER OF PAIRED, ISOFORM B-RELATED"/>
    <property type="match status" value="1"/>
</dbReference>
<keyword evidence="2" id="KW-0694">RNA-binding</keyword>
<dbReference type="OrthoDB" id="549243at2759"/>
<evidence type="ECO:0000256" key="4">
    <source>
        <dbReference type="SAM" id="SignalP"/>
    </source>
</evidence>
<dbReference type="InterPro" id="IPR036047">
    <property type="entry name" value="F-box-like_dom_sf"/>
</dbReference>
<dbReference type="Pfam" id="PF12937">
    <property type="entry name" value="F-box-like"/>
    <property type="match status" value="1"/>
</dbReference>
<protein>
    <submittedName>
        <fullName evidence="7">Putative F-box/LRR-repeat protein 7</fullName>
    </submittedName>
</protein>
<dbReference type="PANTHER" id="PTHR13318:SF247">
    <property type="entry name" value="GH16156P"/>
    <property type="match status" value="1"/>
</dbReference>
<evidence type="ECO:0000313" key="8">
    <source>
        <dbReference type="Proteomes" id="UP000230750"/>
    </source>
</evidence>
<organism evidence="7 8">
    <name type="scientific">Stichopus japonicus</name>
    <name type="common">Sea cucumber</name>
    <dbReference type="NCBI Taxonomy" id="307972"/>
    <lineage>
        <taxon>Eukaryota</taxon>
        <taxon>Metazoa</taxon>
        <taxon>Echinodermata</taxon>
        <taxon>Eleutherozoa</taxon>
        <taxon>Echinozoa</taxon>
        <taxon>Holothuroidea</taxon>
        <taxon>Aspidochirotacea</taxon>
        <taxon>Aspidochirotida</taxon>
        <taxon>Stichopodidae</taxon>
        <taxon>Apostichopus</taxon>
    </lineage>
</organism>
<dbReference type="Pfam" id="PF13516">
    <property type="entry name" value="LRR_6"/>
    <property type="match status" value="1"/>
</dbReference>
<comment type="caution">
    <text evidence="7">The sequence shown here is derived from an EMBL/GenBank/DDBJ whole genome shotgun (WGS) entry which is preliminary data.</text>
</comment>
<proteinExistence type="predicted"/>
<feature type="chain" id="PRO_5013863030" evidence="4">
    <location>
        <begin position="20"/>
        <end position="690"/>
    </location>
</feature>
<dbReference type="Gene3D" id="1.20.1280.50">
    <property type="match status" value="1"/>
</dbReference>
<dbReference type="InterPro" id="IPR035979">
    <property type="entry name" value="RBD_domain_sf"/>
</dbReference>
<dbReference type="InterPro" id="IPR006553">
    <property type="entry name" value="Leu-rich_rpt_Cys-con_subtyp"/>
</dbReference>
<feature type="domain" description="F-box" evidence="6">
    <location>
        <begin position="195"/>
        <end position="239"/>
    </location>
</feature>
<dbReference type="InterPro" id="IPR032675">
    <property type="entry name" value="LRR_dom_sf"/>
</dbReference>
<evidence type="ECO:0000259" key="6">
    <source>
        <dbReference type="PROSITE" id="PS50181"/>
    </source>
</evidence>
<reference evidence="7 8" key="1">
    <citation type="journal article" date="2017" name="PLoS Biol.">
        <title>The sea cucumber genome provides insights into morphological evolution and visceral regeneration.</title>
        <authorList>
            <person name="Zhang X."/>
            <person name="Sun L."/>
            <person name="Yuan J."/>
            <person name="Sun Y."/>
            <person name="Gao Y."/>
            <person name="Zhang L."/>
            <person name="Li S."/>
            <person name="Dai H."/>
            <person name="Hamel J.F."/>
            <person name="Liu C."/>
            <person name="Yu Y."/>
            <person name="Liu S."/>
            <person name="Lin W."/>
            <person name="Guo K."/>
            <person name="Jin S."/>
            <person name="Xu P."/>
            <person name="Storey K.B."/>
            <person name="Huan P."/>
            <person name="Zhang T."/>
            <person name="Zhou Y."/>
            <person name="Zhang J."/>
            <person name="Lin C."/>
            <person name="Li X."/>
            <person name="Xing L."/>
            <person name="Huo D."/>
            <person name="Sun M."/>
            <person name="Wang L."/>
            <person name="Mercier A."/>
            <person name="Li F."/>
            <person name="Yang H."/>
            <person name="Xiang J."/>
        </authorList>
    </citation>
    <scope>NUCLEOTIDE SEQUENCE [LARGE SCALE GENOMIC DNA]</scope>
    <source>
        <strain evidence="7">Shaxun</strain>
        <tissue evidence="7">Muscle</tissue>
    </source>
</reference>
<feature type="compositionally biased region" description="Polar residues" evidence="3">
    <location>
        <begin position="160"/>
        <end position="170"/>
    </location>
</feature>
<dbReference type="GO" id="GO:0031146">
    <property type="term" value="P:SCF-dependent proteasomal ubiquitin-dependent protein catabolic process"/>
    <property type="evidence" value="ECO:0007669"/>
    <property type="project" value="TreeGrafter"/>
</dbReference>
<keyword evidence="4" id="KW-0732">Signal</keyword>
<dbReference type="PROSITE" id="PS50181">
    <property type="entry name" value="FBOX"/>
    <property type="match status" value="1"/>
</dbReference>
<dbReference type="GO" id="GO:0003723">
    <property type="term" value="F:RNA binding"/>
    <property type="evidence" value="ECO:0007669"/>
    <property type="project" value="UniProtKB-UniRule"/>
</dbReference>
<feature type="region of interest" description="Disordered" evidence="3">
    <location>
        <begin position="137"/>
        <end position="170"/>
    </location>
</feature>
<dbReference type="SMART" id="SM00256">
    <property type="entry name" value="FBOX"/>
    <property type="match status" value="1"/>
</dbReference>
<accession>A0A2G8KQ37</accession>
<dbReference type="Pfam" id="PF00076">
    <property type="entry name" value="RRM_1"/>
    <property type="match status" value="1"/>
</dbReference>
<dbReference type="SUPFAM" id="SSF52047">
    <property type="entry name" value="RNI-like"/>
    <property type="match status" value="1"/>
</dbReference>
<dbReference type="Gene3D" id="3.80.10.10">
    <property type="entry name" value="Ribonuclease Inhibitor"/>
    <property type="match status" value="3"/>
</dbReference>
<keyword evidence="1" id="KW-0833">Ubl conjugation pathway</keyword>
<keyword evidence="8" id="KW-1185">Reference proteome</keyword>
<feature type="domain" description="RRM" evidence="5">
    <location>
        <begin position="59"/>
        <end position="138"/>
    </location>
</feature>
<evidence type="ECO:0000256" key="1">
    <source>
        <dbReference type="ARBA" id="ARBA00022786"/>
    </source>
</evidence>
<gene>
    <name evidence="7" type="ORF">BSL78_12994</name>
</gene>
<dbReference type="EMBL" id="MRZV01000433">
    <property type="protein sequence ID" value="PIK50121.1"/>
    <property type="molecule type" value="Genomic_DNA"/>
</dbReference>
<dbReference type="CDD" id="cd00590">
    <property type="entry name" value="RRM_SF"/>
    <property type="match status" value="1"/>
</dbReference>
<dbReference type="GO" id="GO:0019005">
    <property type="term" value="C:SCF ubiquitin ligase complex"/>
    <property type="evidence" value="ECO:0007669"/>
    <property type="project" value="TreeGrafter"/>
</dbReference>
<dbReference type="Gene3D" id="3.30.70.330">
    <property type="match status" value="1"/>
</dbReference>
<dbReference type="InterPro" id="IPR012677">
    <property type="entry name" value="Nucleotide-bd_a/b_plait_sf"/>
</dbReference>
<dbReference type="SMART" id="SM00360">
    <property type="entry name" value="RRM"/>
    <property type="match status" value="1"/>
</dbReference>
<dbReference type="SUPFAM" id="SSF54928">
    <property type="entry name" value="RNA-binding domain, RBD"/>
    <property type="match status" value="1"/>
</dbReference>
<dbReference type="SMART" id="SM00367">
    <property type="entry name" value="LRR_CC"/>
    <property type="match status" value="7"/>
</dbReference>
<evidence type="ECO:0000256" key="2">
    <source>
        <dbReference type="PROSITE-ProRule" id="PRU00176"/>
    </source>
</evidence>
<evidence type="ECO:0000313" key="7">
    <source>
        <dbReference type="EMBL" id="PIK50121.1"/>
    </source>
</evidence>
<dbReference type="AlphaFoldDB" id="A0A2G8KQ37"/>
<feature type="signal peptide" evidence="4">
    <location>
        <begin position="1"/>
        <end position="19"/>
    </location>
</feature>
<name>A0A2G8KQ37_STIJA</name>
<evidence type="ECO:0000259" key="5">
    <source>
        <dbReference type="PROSITE" id="PS50102"/>
    </source>
</evidence>
<dbReference type="PROSITE" id="PS50102">
    <property type="entry name" value="RRM"/>
    <property type="match status" value="1"/>
</dbReference>
<dbReference type="STRING" id="307972.A0A2G8KQ37"/>
<dbReference type="InterPro" id="IPR001611">
    <property type="entry name" value="Leu-rich_rpt"/>
</dbReference>
<dbReference type="SUPFAM" id="SSF81383">
    <property type="entry name" value="F-box domain"/>
    <property type="match status" value="1"/>
</dbReference>
<evidence type="ECO:0000256" key="3">
    <source>
        <dbReference type="SAM" id="MobiDB-lite"/>
    </source>
</evidence>